<dbReference type="Proteomes" id="UP000290560">
    <property type="component" value="Unassembled WGS sequence"/>
</dbReference>
<feature type="non-terminal residue" evidence="1">
    <location>
        <position position="1"/>
    </location>
</feature>
<organism evidence="1">
    <name type="scientific">Ensete ventricosum</name>
    <name type="common">Abyssinian banana</name>
    <name type="synonym">Musa ensete</name>
    <dbReference type="NCBI Taxonomy" id="4639"/>
    <lineage>
        <taxon>Eukaryota</taxon>
        <taxon>Viridiplantae</taxon>
        <taxon>Streptophyta</taxon>
        <taxon>Embryophyta</taxon>
        <taxon>Tracheophyta</taxon>
        <taxon>Spermatophyta</taxon>
        <taxon>Magnoliopsida</taxon>
        <taxon>Liliopsida</taxon>
        <taxon>Zingiberales</taxon>
        <taxon>Musaceae</taxon>
        <taxon>Ensete</taxon>
    </lineage>
</organism>
<dbReference type="PANTHER" id="PTHR34461">
    <property type="entry name" value="EXPRESSED PROTEIN"/>
    <property type="match status" value="1"/>
</dbReference>
<evidence type="ECO:0000313" key="1">
    <source>
        <dbReference type="EMBL" id="RZR71999.1"/>
    </source>
</evidence>
<protein>
    <submittedName>
        <fullName evidence="1">Uncharacterized protein</fullName>
    </submittedName>
</protein>
<accession>A0A445MCR3</accession>
<reference evidence="1" key="1">
    <citation type="journal article" date="2018" name="Data Brief">
        <title>Genome sequence data from 17 accessions of Ensete ventricosum, a staple food crop for millions in Ethiopia.</title>
        <authorList>
            <person name="Yemataw Z."/>
            <person name="Muzemil S."/>
            <person name="Ambachew D."/>
            <person name="Tripathi L."/>
            <person name="Tesfaye K."/>
            <person name="Chala A."/>
            <person name="Farbos A."/>
            <person name="O'Neill P."/>
            <person name="Moore K."/>
            <person name="Grant M."/>
            <person name="Studholme D.J."/>
        </authorList>
    </citation>
    <scope>NUCLEOTIDE SEQUENCE [LARGE SCALE GENOMIC DNA]</scope>
    <source>
        <tissue evidence="1">Leaf</tissue>
    </source>
</reference>
<proteinExistence type="predicted"/>
<dbReference type="AlphaFoldDB" id="A0A445MCR3"/>
<dbReference type="EMBL" id="KV875615">
    <property type="protein sequence ID" value="RZR71999.1"/>
    <property type="molecule type" value="Genomic_DNA"/>
</dbReference>
<gene>
    <name evidence="1" type="ORF">BHM03_00009332</name>
</gene>
<sequence>GKLSVDQHLVESSRRSVGVESCETFGFVESPINVSPNKSSSNEDLHDLEVTTSNLCNQSGLEFEEIKSEDCLHDPILESRLLCNPSISSPAVHEFLSEEELSGNVLARPSLPSKAEFSGNMIGSASDVKGKSLARTSLSGSIHALEKHALAPRKGILKKHTRSCKGICMCLDCVTFRIHANYAFDFSRKQMNDADEIIFGLVKEMAGLRNLVEKSILPTYEGTSTCALLQLNQGPRVTFAGSVEERISPREQQE</sequence>
<dbReference type="PANTHER" id="PTHR34461:SF4">
    <property type="entry name" value="OS01G0101800 PROTEIN"/>
    <property type="match status" value="1"/>
</dbReference>
<name>A0A445MCR3_ENSVE</name>